<keyword evidence="5" id="KW-0732">Signal</keyword>
<keyword evidence="4" id="KW-0496">Mitochondrion</keyword>
<reference evidence="6 7" key="1">
    <citation type="journal article" date="2019" name="Proc. Natl. Acad. Sci. U.S.A.">
        <title>Regulatory changes in pterin and carotenoid genes underlie balanced color polymorphisms in the wall lizard.</title>
        <authorList>
            <person name="Andrade P."/>
            <person name="Pinho C."/>
            <person name="Perez I de Lanuza G."/>
            <person name="Afonso S."/>
            <person name="Brejcha J."/>
            <person name="Rubin C.J."/>
            <person name="Wallerman O."/>
            <person name="Pereira P."/>
            <person name="Sabatino S.J."/>
            <person name="Bellati A."/>
            <person name="Pellitteri-Rosa D."/>
            <person name="Bosakova Z."/>
            <person name="Bunikis I."/>
            <person name="Carretero M.A."/>
            <person name="Feiner N."/>
            <person name="Marsik P."/>
            <person name="Pauperio F."/>
            <person name="Salvi D."/>
            <person name="Soler L."/>
            <person name="While G.M."/>
            <person name="Uller T."/>
            <person name="Font E."/>
            <person name="Andersson L."/>
            <person name="Carneiro M."/>
        </authorList>
    </citation>
    <scope>NUCLEOTIDE SEQUENCE</scope>
</reference>
<dbReference type="Ensembl" id="ENSPMRT00000012923.1">
    <property type="protein sequence ID" value="ENSPMRP00000012104.1"/>
    <property type="gene ID" value="ENSPMRG00000008083.1"/>
</dbReference>
<gene>
    <name evidence="6" type="primary">ATPAF1</name>
</gene>
<proteinExistence type="inferred from homology"/>
<evidence type="ECO:0000256" key="3">
    <source>
        <dbReference type="ARBA" id="ARBA00022946"/>
    </source>
</evidence>
<keyword evidence="3" id="KW-0809">Transit peptide</keyword>
<protein>
    <submittedName>
        <fullName evidence="6">ATP synthase mitochondrial F1 complex assembly factor 1</fullName>
    </submittedName>
</protein>
<comment type="subcellular location">
    <subcellularLocation>
        <location evidence="1">Mitochondrion</location>
    </subcellularLocation>
</comment>
<keyword evidence="7" id="KW-1185">Reference proteome</keyword>
<sequence>MAAGHLQQLWWGAAGLGLSRGALVGRFAALRPLGLLLPPQPRLLAVSVRGAAGGGGLEANPFFAKYQGKIQELRRSNPEIFESRLDQRSEVKKQPVGDSKQAEFVRLMEEKLMYSFLLSFLPSFLFFQIWKQYYSGEDTVYAVIPVSTVNTQQCERCRFLYPLPRKEGYEFFVGHWSGPELHFTSLINVQSRGESAPTQLVLYHYPELQEEKGIVLMTGEMDPRFLTVTEAQCLASQVQLFYATDSEETYRLVEEFNHRPNEFKYMSVIGELEQSRLGEELSSGAAASD</sequence>
<dbReference type="GeneTree" id="ENSGT00390000012765"/>
<dbReference type="GO" id="GO:0033615">
    <property type="term" value="P:mitochondrial proton-transporting ATP synthase complex assembly"/>
    <property type="evidence" value="ECO:0007669"/>
    <property type="project" value="TreeGrafter"/>
</dbReference>
<evidence type="ECO:0000256" key="4">
    <source>
        <dbReference type="ARBA" id="ARBA00023128"/>
    </source>
</evidence>
<evidence type="ECO:0000256" key="1">
    <source>
        <dbReference type="ARBA" id="ARBA00004173"/>
    </source>
</evidence>
<name>A0A670IKJ2_PODMU</name>
<dbReference type="OMA" id="RCEIKDE"/>
<evidence type="ECO:0000256" key="2">
    <source>
        <dbReference type="ARBA" id="ARBA00009116"/>
    </source>
</evidence>
<accession>A0A670IKJ2</accession>
<comment type="similarity">
    <text evidence="2">Belongs to the ATP11 family.</text>
</comment>
<evidence type="ECO:0000313" key="6">
    <source>
        <dbReference type="Ensembl" id="ENSPMRP00000012104.1"/>
    </source>
</evidence>
<reference evidence="6" key="2">
    <citation type="submission" date="2025-08" db="UniProtKB">
        <authorList>
            <consortium name="Ensembl"/>
        </authorList>
    </citation>
    <scope>IDENTIFICATION</scope>
</reference>
<feature type="signal peptide" evidence="5">
    <location>
        <begin position="1"/>
        <end position="21"/>
    </location>
</feature>
<evidence type="ECO:0000256" key="5">
    <source>
        <dbReference type="SAM" id="SignalP"/>
    </source>
</evidence>
<dbReference type="PANTHER" id="PTHR13126:SF0">
    <property type="entry name" value="ATP SYNTHASE MITOCHONDRIAL F1 COMPLEX ASSEMBLY FACTOR 1"/>
    <property type="match status" value="1"/>
</dbReference>
<dbReference type="Pfam" id="PF06644">
    <property type="entry name" value="ATP11"/>
    <property type="match status" value="1"/>
</dbReference>
<dbReference type="InterPro" id="IPR010591">
    <property type="entry name" value="ATP11"/>
</dbReference>
<dbReference type="Proteomes" id="UP000472272">
    <property type="component" value="Chromosome 6"/>
</dbReference>
<dbReference type="GO" id="GO:0005739">
    <property type="term" value="C:mitochondrion"/>
    <property type="evidence" value="ECO:0007669"/>
    <property type="project" value="UniProtKB-SubCell"/>
</dbReference>
<feature type="chain" id="PRO_5025480271" evidence="5">
    <location>
        <begin position="22"/>
        <end position="289"/>
    </location>
</feature>
<dbReference type="AlphaFoldDB" id="A0A670IKJ2"/>
<evidence type="ECO:0000313" key="7">
    <source>
        <dbReference type="Proteomes" id="UP000472272"/>
    </source>
</evidence>
<organism evidence="6 7">
    <name type="scientific">Podarcis muralis</name>
    <name type="common">Wall lizard</name>
    <name type="synonym">Lacerta muralis</name>
    <dbReference type="NCBI Taxonomy" id="64176"/>
    <lineage>
        <taxon>Eukaryota</taxon>
        <taxon>Metazoa</taxon>
        <taxon>Chordata</taxon>
        <taxon>Craniata</taxon>
        <taxon>Vertebrata</taxon>
        <taxon>Euteleostomi</taxon>
        <taxon>Lepidosauria</taxon>
        <taxon>Squamata</taxon>
        <taxon>Bifurcata</taxon>
        <taxon>Unidentata</taxon>
        <taxon>Episquamata</taxon>
        <taxon>Laterata</taxon>
        <taxon>Lacertibaenia</taxon>
        <taxon>Lacertidae</taxon>
        <taxon>Podarcis</taxon>
    </lineage>
</organism>
<reference evidence="6" key="3">
    <citation type="submission" date="2025-09" db="UniProtKB">
        <authorList>
            <consortium name="Ensembl"/>
        </authorList>
    </citation>
    <scope>IDENTIFICATION</scope>
</reference>
<dbReference type="PANTHER" id="PTHR13126">
    <property type="entry name" value="CHAPERONE ATP11"/>
    <property type="match status" value="1"/>
</dbReference>